<evidence type="ECO:0000256" key="1">
    <source>
        <dbReference type="ARBA" id="ARBA00007637"/>
    </source>
</evidence>
<dbReference type="SUPFAM" id="SSF51735">
    <property type="entry name" value="NAD(P)-binding Rossmann-fold domains"/>
    <property type="match status" value="1"/>
</dbReference>
<dbReference type="AlphaFoldDB" id="A0A2K2THY1"/>
<comment type="similarity">
    <text evidence="1">Belongs to the NAD(P)-dependent epimerase/dehydratase family.</text>
</comment>
<evidence type="ECO:0000313" key="4">
    <source>
        <dbReference type="Proteomes" id="UP000236514"/>
    </source>
</evidence>
<dbReference type="EMBL" id="POTQ01000014">
    <property type="protein sequence ID" value="PNV57629.1"/>
    <property type="molecule type" value="Genomic_DNA"/>
</dbReference>
<proteinExistence type="inferred from homology"/>
<organism evidence="3 4">
    <name type="scientific">Limosilactobacillus fermentum</name>
    <name type="common">Lactobacillus fermentum</name>
    <dbReference type="NCBI Taxonomy" id="1613"/>
    <lineage>
        <taxon>Bacteria</taxon>
        <taxon>Bacillati</taxon>
        <taxon>Bacillota</taxon>
        <taxon>Bacilli</taxon>
        <taxon>Lactobacillales</taxon>
        <taxon>Lactobacillaceae</taxon>
        <taxon>Limosilactobacillus</taxon>
    </lineage>
</organism>
<name>A0A2K2THY1_LIMFE</name>
<dbReference type="PANTHER" id="PTHR43000">
    <property type="entry name" value="DTDP-D-GLUCOSE 4,6-DEHYDRATASE-RELATED"/>
    <property type="match status" value="1"/>
</dbReference>
<sequence>MVKALVTGGAGFIGSNLVISLVEKGYQLTVVDDLSMGVKANLATVADQVEFHEHDVCDHEFMHSILDEDFDYIYYLAAIASVADSVERPYETHQVNQESVVDTLEYLRVKGYQPKKFLFTSSAAVYGNYPELPKREDSRVQPLTPYAVDKYASERFTIDYGDLYGLSTVAIRFFNVFGPRQNPNSPYSGVLSIVTNCLLKDQQFTLYGDGSQTRDFIYVKDIVNALIFISEATNSYGVYNIGYGKKHALLDVIRMFEEAAGKKLKIQFAEARNGDIQESLADITRLKELGFKANWGLENGLREYWEYADGKSKW</sequence>
<dbReference type="PRINTS" id="PR01713">
    <property type="entry name" value="NUCEPIMERASE"/>
</dbReference>
<dbReference type="Gene3D" id="3.90.25.10">
    <property type="entry name" value="UDP-galactose 4-epimerase, domain 1"/>
    <property type="match status" value="1"/>
</dbReference>
<reference evidence="3 4" key="1">
    <citation type="submission" date="2018-01" db="EMBL/GenBank/DDBJ databases">
        <title>Draft genome sequence of the feruloyl esterase-producing strain Lactobacillus fermentum CRL 1446, isolated from artisanal goat milk cheese.</title>
        <authorList>
            <person name="Abeijon Mukdsi M.C."/>
            <person name="Saavedra L."/>
            <person name="Gauffin Cano M.P."/>
            <person name="Hebert E.M."/>
            <person name="Medina R.B."/>
        </authorList>
    </citation>
    <scope>NUCLEOTIDE SEQUENCE [LARGE SCALE GENOMIC DNA]</scope>
    <source>
        <strain evidence="3 4">CRL 1446</strain>
    </source>
</reference>
<dbReference type="Gene3D" id="3.40.50.720">
    <property type="entry name" value="NAD(P)-binding Rossmann-like Domain"/>
    <property type="match status" value="1"/>
</dbReference>
<feature type="domain" description="NAD-dependent epimerase/dehydratase" evidence="2">
    <location>
        <begin position="4"/>
        <end position="242"/>
    </location>
</feature>
<dbReference type="InterPro" id="IPR036291">
    <property type="entry name" value="NAD(P)-bd_dom_sf"/>
</dbReference>
<dbReference type="RefSeq" id="WP_103205510.1">
    <property type="nucleotide sequence ID" value="NZ_OKQY01000042.1"/>
</dbReference>
<dbReference type="InterPro" id="IPR001509">
    <property type="entry name" value="Epimerase_deHydtase"/>
</dbReference>
<dbReference type="Pfam" id="PF01370">
    <property type="entry name" value="Epimerase"/>
    <property type="match status" value="1"/>
</dbReference>
<gene>
    <name evidence="3" type="ORF">C1Y38_07110</name>
</gene>
<comment type="caution">
    <text evidence="3">The sequence shown here is derived from an EMBL/GenBank/DDBJ whole genome shotgun (WGS) entry which is preliminary data.</text>
</comment>
<evidence type="ECO:0000259" key="2">
    <source>
        <dbReference type="Pfam" id="PF01370"/>
    </source>
</evidence>
<protein>
    <submittedName>
        <fullName evidence="3">Epimerase</fullName>
    </submittedName>
</protein>
<dbReference type="Proteomes" id="UP000236514">
    <property type="component" value="Unassembled WGS sequence"/>
</dbReference>
<accession>A0A2K2THY1</accession>
<evidence type="ECO:0000313" key="3">
    <source>
        <dbReference type="EMBL" id="PNV57629.1"/>
    </source>
</evidence>